<evidence type="ECO:0000256" key="11">
    <source>
        <dbReference type="ARBA" id="ARBA00022723"/>
    </source>
</evidence>
<dbReference type="Gene3D" id="1.10.274.10">
    <property type="entry name" value="PtsI, HPr-binding domain"/>
    <property type="match status" value="1"/>
</dbReference>
<proteinExistence type="inferred from homology"/>
<dbReference type="InterPro" id="IPR036618">
    <property type="entry name" value="PtsI_HPr-bd_sf"/>
</dbReference>
<dbReference type="InterPro" id="IPR023151">
    <property type="entry name" value="PEP_util_CS"/>
</dbReference>
<dbReference type="GO" id="GO:0016301">
    <property type="term" value="F:kinase activity"/>
    <property type="evidence" value="ECO:0007669"/>
    <property type="project" value="UniProtKB-KW"/>
</dbReference>
<dbReference type="Pfam" id="PF05524">
    <property type="entry name" value="PEP-utilisers_N"/>
    <property type="match status" value="1"/>
</dbReference>
<dbReference type="Gene3D" id="3.20.20.60">
    <property type="entry name" value="Phosphoenolpyruvate-binding domains"/>
    <property type="match status" value="1"/>
</dbReference>
<dbReference type="Pfam" id="PF02896">
    <property type="entry name" value="PEP-utilizers_C"/>
    <property type="match status" value="1"/>
</dbReference>
<dbReference type="SUPFAM" id="SSF51621">
    <property type="entry name" value="Phosphoenolpyruvate/pyruvate domain"/>
    <property type="match status" value="1"/>
</dbReference>
<comment type="catalytic activity">
    <reaction evidence="1">
        <text>L-histidyl-[protein] + phosphoenolpyruvate = N(pros)-phospho-L-histidyl-[protein] + pyruvate</text>
        <dbReference type="Rhea" id="RHEA:23880"/>
        <dbReference type="Rhea" id="RHEA-COMP:9745"/>
        <dbReference type="Rhea" id="RHEA-COMP:9746"/>
        <dbReference type="ChEBI" id="CHEBI:15361"/>
        <dbReference type="ChEBI" id="CHEBI:29979"/>
        <dbReference type="ChEBI" id="CHEBI:58702"/>
        <dbReference type="ChEBI" id="CHEBI:64837"/>
        <dbReference type="EC" id="2.7.3.9"/>
    </reaction>
</comment>
<keyword evidence="9" id="KW-0808">Transferase</keyword>
<dbReference type="Gene3D" id="3.50.30.10">
    <property type="entry name" value="Phosphohistidine domain"/>
    <property type="match status" value="1"/>
</dbReference>
<evidence type="ECO:0000256" key="9">
    <source>
        <dbReference type="ARBA" id="ARBA00022679"/>
    </source>
</evidence>
<dbReference type="GO" id="GO:0009401">
    <property type="term" value="P:phosphoenolpyruvate-dependent sugar phosphotransferase system"/>
    <property type="evidence" value="ECO:0007669"/>
    <property type="project" value="UniProtKB-KW"/>
</dbReference>
<dbReference type="GO" id="GO:0008965">
    <property type="term" value="F:phosphoenolpyruvate-protein phosphotransferase activity"/>
    <property type="evidence" value="ECO:0007669"/>
    <property type="project" value="UniProtKB-EC"/>
</dbReference>
<keyword evidence="7" id="KW-0963">Cytoplasm</keyword>
<organism evidence="15">
    <name type="scientific">hydrothermal vent metagenome</name>
    <dbReference type="NCBI Taxonomy" id="652676"/>
    <lineage>
        <taxon>unclassified sequences</taxon>
        <taxon>metagenomes</taxon>
        <taxon>ecological metagenomes</taxon>
    </lineage>
</organism>
<keyword evidence="12 15" id="KW-0418">Kinase</keyword>
<accession>A0A3B1A6U9</accession>
<dbReference type="InterPro" id="IPR006318">
    <property type="entry name" value="PTS_EI-like"/>
</dbReference>
<dbReference type="Pfam" id="PF01590">
    <property type="entry name" value="GAF"/>
    <property type="match status" value="1"/>
</dbReference>
<dbReference type="SMART" id="SM00065">
    <property type="entry name" value="GAF"/>
    <property type="match status" value="1"/>
</dbReference>
<dbReference type="SUPFAM" id="SSF55781">
    <property type="entry name" value="GAF domain-like"/>
    <property type="match status" value="1"/>
</dbReference>
<dbReference type="InterPro" id="IPR040442">
    <property type="entry name" value="Pyrv_kinase-like_dom_sf"/>
</dbReference>
<evidence type="ECO:0000256" key="6">
    <source>
        <dbReference type="ARBA" id="ARBA00022448"/>
    </source>
</evidence>
<dbReference type="InterPro" id="IPR036637">
    <property type="entry name" value="Phosphohistidine_dom_sf"/>
</dbReference>
<dbReference type="GO" id="GO:0005737">
    <property type="term" value="C:cytoplasm"/>
    <property type="evidence" value="ECO:0007669"/>
    <property type="project" value="UniProtKB-SubCell"/>
</dbReference>
<feature type="domain" description="GAF" evidence="14">
    <location>
        <begin position="17"/>
        <end position="164"/>
    </location>
</feature>
<evidence type="ECO:0000313" key="15">
    <source>
        <dbReference type="EMBL" id="VAW89484.1"/>
    </source>
</evidence>
<dbReference type="GO" id="GO:0046872">
    <property type="term" value="F:metal ion binding"/>
    <property type="evidence" value="ECO:0007669"/>
    <property type="project" value="UniProtKB-KW"/>
</dbReference>
<evidence type="ECO:0000256" key="5">
    <source>
        <dbReference type="ARBA" id="ARBA00012232"/>
    </source>
</evidence>
<comment type="similarity">
    <text evidence="4">Belongs to the PEP-utilizing enzyme family.</text>
</comment>
<dbReference type="InterPro" id="IPR008279">
    <property type="entry name" value="PEP-util_enz_mobile_dom"/>
</dbReference>
<dbReference type="InterPro" id="IPR003018">
    <property type="entry name" value="GAF"/>
</dbReference>
<gene>
    <name evidence="15" type="ORF">MNBD_GAMMA17-2095</name>
</gene>
<dbReference type="PROSITE" id="PS00742">
    <property type="entry name" value="PEP_ENZYMES_2"/>
    <property type="match status" value="1"/>
</dbReference>
<keyword evidence="13" id="KW-0460">Magnesium</keyword>
<evidence type="ECO:0000259" key="14">
    <source>
        <dbReference type="SMART" id="SM00065"/>
    </source>
</evidence>
<sequence>MLKTLRRIVQEVNAAHDLAQASSIIVTRVKQSMSSDVCSVYLLDQRLQQYTLMASDGLNPESIGTVRFKQGEGLVSLVGETKELLNLDNAPDHPRYRFIAETGEVSFHGFLGVPIIHRRQVMGVLVVRQRSLRCFDENEVSFLLTIAAQLAGAIAHADARGEIQPFTETPGGKDNRPIIALPGAPGVGIGTAVVVYPVADLDAVPHRKTKDTATEVFAFELALEAVRTNIKALEASIHHELGAESRALFEAYLLMLNSDTLVEKTIKRIRDGSWAPGAWRDTINEQAQLFELMDDPYLRERAGDVRDLGRRILAHLQNEVRRQPDYPEQTILVGDEISATMLAEVPRERLAGIVSARGSSSSHVAILAHAMGVPAVVGADDLPVARIDGCELVVDGYRGRVFVSPSSAVRDEYMRLAQEEEELVAGLEGLRELPAETLDGVRLPLFANTGLLSDIGPSLESGAEGVGLYRTEFPFMIRECFPGEEEQRAIYREVLEGFAPRPVTLRTLDVGGDKALSYFPIEEENPFLGWRGIRITLDHPEIFLVQLRAMMRANIGLNNLRLMLPMISNVAEVDRALQLIGRAHQELLATGEAVVMPQVGIMVEVPSVIYQMEVLASRVDFFSVGTNDLTQYLLAIDRNNPRVASLYDSLHPAVLRALIQIIAAANLAGKPVSICGEVAGDPVATLLLLGMGVSGLSMSAASMPRVKSVIRSFTVTDARQVLDKALQYEDAATIRSYLEQQLEQRGLGGLVRAGK</sequence>
<evidence type="ECO:0000256" key="8">
    <source>
        <dbReference type="ARBA" id="ARBA00022597"/>
    </source>
</evidence>
<evidence type="ECO:0000256" key="3">
    <source>
        <dbReference type="ARBA" id="ARBA00004496"/>
    </source>
</evidence>
<name>A0A3B1A6U9_9ZZZZ</name>
<dbReference type="NCBIfam" id="TIGR01417">
    <property type="entry name" value="PTS_I_fam"/>
    <property type="match status" value="1"/>
</dbReference>
<evidence type="ECO:0000256" key="2">
    <source>
        <dbReference type="ARBA" id="ARBA00001946"/>
    </source>
</evidence>
<comment type="cofactor">
    <cofactor evidence="2">
        <name>Mg(2+)</name>
        <dbReference type="ChEBI" id="CHEBI:18420"/>
    </cofactor>
</comment>
<keyword evidence="8" id="KW-0762">Sugar transport</keyword>
<dbReference type="EC" id="2.7.3.9" evidence="5"/>
<keyword evidence="11" id="KW-0479">Metal-binding</keyword>
<reference evidence="15" key="1">
    <citation type="submission" date="2018-06" db="EMBL/GenBank/DDBJ databases">
        <authorList>
            <person name="Zhirakovskaya E."/>
        </authorList>
    </citation>
    <scope>NUCLEOTIDE SEQUENCE</scope>
</reference>
<evidence type="ECO:0000256" key="13">
    <source>
        <dbReference type="ARBA" id="ARBA00022842"/>
    </source>
</evidence>
<dbReference type="InterPro" id="IPR008731">
    <property type="entry name" value="PTS_EIN"/>
</dbReference>
<dbReference type="NCBIfam" id="NF008283">
    <property type="entry name" value="PRK11061.1"/>
    <property type="match status" value="1"/>
</dbReference>
<comment type="subcellular location">
    <subcellularLocation>
        <location evidence="3">Cytoplasm</location>
    </subcellularLocation>
</comment>
<dbReference type="Pfam" id="PF00391">
    <property type="entry name" value="PEP-utilizers"/>
    <property type="match status" value="1"/>
</dbReference>
<dbReference type="InterPro" id="IPR050499">
    <property type="entry name" value="PEP-utilizing_PTS_enzyme"/>
</dbReference>
<dbReference type="AlphaFoldDB" id="A0A3B1A6U9"/>
<dbReference type="Gene3D" id="3.30.450.40">
    <property type="match status" value="1"/>
</dbReference>
<dbReference type="InterPro" id="IPR000121">
    <property type="entry name" value="PEP_util_C"/>
</dbReference>
<dbReference type="EMBL" id="UOFQ01000137">
    <property type="protein sequence ID" value="VAW89484.1"/>
    <property type="molecule type" value="Genomic_DNA"/>
</dbReference>
<dbReference type="PRINTS" id="PR01736">
    <property type="entry name" value="PHPHTRNFRASE"/>
</dbReference>
<protein>
    <recommendedName>
        <fullName evidence="5">phosphoenolpyruvate--protein phosphotransferase</fullName>
        <ecNumber evidence="5">2.7.3.9</ecNumber>
    </recommendedName>
</protein>
<evidence type="ECO:0000256" key="4">
    <source>
        <dbReference type="ARBA" id="ARBA00007837"/>
    </source>
</evidence>
<dbReference type="InterPro" id="IPR029016">
    <property type="entry name" value="GAF-like_dom_sf"/>
</dbReference>
<dbReference type="SUPFAM" id="SSF47831">
    <property type="entry name" value="Enzyme I of the PEP:sugar phosphotransferase system HPr-binding (sub)domain"/>
    <property type="match status" value="1"/>
</dbReference>
<dbReference type="PANTHER" id="PTHR46244">
    <property type="entry name" value="PHOSPHOENOLPYRUVATE-PROTEIN PHOSPHOTRANSFERASE"/>
    <property type="match status" value="1"/>
</dbReference>
<keyword evidence="10" id="KW-0598">Phosphotransferase system</keyword>
<evidence type="ECO:0000256" key="10">
    <source>
        <dbReference type="ARBA" id="ARBA00022683"/>
    </source>
</evidence>
<evidence type="ECO:0000256" key="12">
    <source>
        <dbReference type="ARBA" id="ARBA00022777"/>
    </source>
</evidence>
<dbReference type="SUPFAM" id="SSF52009">
    <property type="entry name" value="Phosphohistidine domain"/>
    <property type="match status" value="1"/>
</dbReference>
<dbReference type="PANTHER" id="PTHR46244:SF1">
    <property type="entry name" value="PHOSPHOENOLPYRUVATE-DEPENDENT PHOSPHOTRANSFERASE SYSTEM"/>
    <property type="match status" value="1"/>
</dbReference>
<keyword evidence="6" id="KW-0813">Transport</keyword>
<evidence type="ECO:0000256" key="1">
    <source>
        <dbReference type="ARBA" id="ARBA00000683"/>
    </source>
</evidence>
<evidence type="ECO:0000256" key="7">
    <source>
        <dbReference type="ARBA" id="ARBA00022490"/>
    </source>
</evidence>
<dbReference type="InterPro" id="IPR015813">
    <property type="entry name" value="Pyrv/PenolPyrv_kinase-like_dom"/>
</dbReference>